<name>A0A830FMH3_9EURY</name>
<proteinExistence type="predicted"/>
<comment type="caution">
    <text evidence="2">The sequence shown here is derived from an EMBL/GenBank/DDBJ whole genome shotgun (WGS) entry which is preliminary data.</text>
</comment>
<organism evidence="2 3">
    <name type="scientific">Halocalculus aciditolerans</name>
    <dbReference type="NCBI Taxonomy" id="1383812"/>
    <lineage>
        <taxon>Archaea</taxon>
        <taxon>Methanobacteriati</taxon>
        <taxon>Methanobacteriota</taxon>
        <taxon>Stenosarchaea group</taxon>
        <taxon>Halobacteria</taxon>
        <taxon>Halobacteriales</taxon>
        <taxon>Halobacteriaceae</taxon>
        <taxon>Halocalculus</taxon>
    </lineage>
</organism>
<reference evidence="2" key="1">
    <citation type="journal article" date="2014" name="Int. J. Syst. Evol. Microbiol.">
        <title>Complete genome sequence of Corynebacterium casei LMG S-19264T (=DSM 44701T), isolated from a smear-ripened cheese.</title>
        <authorList>
            <consortium name="US DOE Joint Genome Institute (JGI-PGF)"/>
            <person name="Walter F."/>
            <person name="Albersmeier A."/>
            <person name="Kalinowski J."/>
            <person name="Ruckert C."/>
        </authorList>
    </citation>
    <scope>NUCLEOTIDE SEQUENCE</scope>
    <source>
        <strain evidence="2">JCM 19596</strain>
    </source>
</reference>
<evidence type="ECO:0000313" key="2">
    <source>
        <dbReference type="EMBL" id="GGL70330.1"/>
    </source>
</evidence>
<dbReference type="AlphaFoldDB" id="A0A830FMH3"/>
<accession>A0A830FMH3</accession>
<sequence length="57" mass="5700">MGGDADVVAVRARPGDADVRFDGVGTEESAAAGTNRGAAGGGRRVSLFNRGRTLANP</sequence>
<gene>
    <name evidence="2" type="ORF">GCM10009039_30470</name>
</gene>
<evidence type="ECO:0000313" key="3">
    <source>
        <dbReference type="Proteomes" id="UP000607197"/>
    </source>
</evidence>
<evidence type="ECO:0000256" key="1">
    <source>
        <dbReference type="SAM" id="MobiDB-lite"/>
    </source>
</evidence>
<reference evidence="2" key="2">
    <citation type="submission" date="2020-09" db="EMBL/GenBank/DDBJ databases">
        <authorList>
            <person name="Sun Q."/>
            <person name="Ohkuma M."/>
        </authorList>
    </citation>
    <scope>NUCLEOTIDE SEQUENCE</scope>
    <source>
        <strain evidence="2">JCM 19596</strain>
    </source>
</reference>
<feature type="region of interest" description="Disordered" evidence="1">
    <location>
        <begin position="28"/>
        <end position="57"/>
    </location>
</feature>
<protein>
    <submittedName>
        <fullName evidence="2">Uncharacterized protein</fullName>
    </submittedName>
</protein>
<dbReference type="EMBL" id="BMPG01000005">
    <property type="protein sequence ID" value="GGL70330.1"/>
    <property type="molecule type" value="Genomic_DNA"/>
</dbReference>
<keyword evidence="3" id="KW-1185">Reference proteome</keyword>
<dbReference type="Proteomes" id="UP000607197">
    <property type="component" value="Unassembled WGS sequence"/>
</dbReference>